<keyword evidence="10" id="KW-1185">Reference proteome</keyword>
<dbReference type="InterPro" id="IPR019734">
    <property type="entry name" value="TPR_rpt"/>
</dbReference>
<dbReference type="PANTHER" id="PTHR46208">
    <property type="entry name" value="MITOCHONDRIAL IMPORT RECEPTOR SUBUNIT TOM70"/>
    <property type="match status" value="1"/>
</dbReference>
<evidence type="ECO:0000313" key="9">
    <source>
        <dbReference type="EMBL" id="TCK73954.1"/>
    </source>
</evidence>
<dbReference type="Gene3D" id="1.25.40.10">
    <property type="entry name" value="Tetratricopeptide repeat domain"/>
    <property type="match status" value="2"/>
</dbReference>
<dbReference type="OrthoDB" id="114102at2"/>
<reference evidence="9 10" key="1">
    <citation type="submission" date="2019-03" db="EMBL/GenBank/DDBJ databases">
        <title>Genomic Encyclopedia of Type Strains, Phase IV (KMG-IV): sequencing the most valuable type-strain genomes for metagenomic binning, comparative biology and taxonomic classification.</title>
        <authorList>
            <person name="Goeker M."/>
        </authorList>
    </citation>
    <scope>NUCLEOTIDE SEQUENCE [LARGE SCALE GENOMIC DNA]</scope>
    <source>
        <strain evidence="9 10">DSM 103428</strain>
    </source>
</reference>
<dbReference type="GO" id="GO:0008320">
    <property type="term" value="F:protein transmembrane transporter activity"/>
    <property type="evidence" value="ECO:0007669"/>
    <property type="project" value="TreeGrafter"/>
</dbReference>
<organism evidence="9 10">
    <name type="scientific">Acidipila rosea</name>
    <dbReference type="NCBI Taxonomy" id="768535"/>
    <lineage>
        <taxon>Bacteria</taxon>
        <taxon>Pseudomonadati</taxon>
        <taxon>Acidobacteriota</taxon>
        <taxon>Terriglobia</taxon>
        <taxon>Terriglobales</taxon>
        <taxon>Acidobacteriaceae</taxon>
        <taxon>Acidipila</taxon>
    </lineage>
</organism>
<evidence type="ECO:0000256" key="3">
    <source>
        <dbReference type="ARBA" id="ARBA00022737"/>
    </source>
</evidence>
<feature type="repeat" description="TPR" evidence="8">
    <location>
        <begin position="227"/>
        <end position="260"/>
    </location>
</feature>
<evidence type="ECO:0000256" key="7">
    <source>
        <dbReference type="ARBA" id="ARBA00038030"/>
    </source>
</evidence>
<dbReference type="PANTHER" id="PTHR46208:SF1">
    <property type="entry name" value="MITOCHONDRIAL IMPORT RECEPTOR SUBUNIT TOM70"/>
    <property type="match status" value="1"/>
</dbReference>
<evidence type="ECO:0000256" key="8">
    <source>
        <dbReference type="PROSITE-ProRule" id="PRU00339"/>
    </source>
</evidence>
<evidence type="ECO:0000256" key="2">
    <source>
        <dbReference type="ARBA" id="ARBA00022692"/>
    </source>
</evidence>
<comment type="caution">
    <text evidence="9">The sequence shown here is derived from an EMBL/GenBank/DDBJ whole genome shotgun (WGS) entry which is preliminary data.</text>
</comment>
<evidence type="ECO:0000256" key="1">
    <source>
        <dbReference type="ARBA" id="ARBA00004167"/>
    </source>
</evidence>
<dbReference type="EMBL" id="SMGK01000002">
    <property type="protein sequence ID" value="TCK73954.1"/>
    <property type="molecule type" value="Genomic_DNA"/>
</dbReference>
<gene>
    <name evidence="9" type="ORF">C7378_1574</name>
</gene>
<name>A0A4R1L727_9BACT</name>
<dbReference type="GO" id="GO:0030943">
    <property type="term" value="F:mitochondrion targeting sequence binding"/>
    <property type="evidence" value="ECO:0007669"/>
    <property type="project" value="TreeGrafter"/>
</dbReference>
<keyword evidence="4 8" id="KW-0802">TPR repeat</keyword>
<dbReference type="SUPFAM" id="SSF48452">
    <property type="entry name" value="TPR-like"/>
    <property type="match status" value="1"/>
</dbReference>
<dbReference type="InterPro" id="IPR011990">
    <property type="entry name" value="TPR-like_helical_dom_sf"/>
</dbReference>
<keyword evidence="5" id="KW-1133">Transmembrane helix</keyword>
<comment type="similarity">
    <text evidence="7">Belongs to the Tom70 family.</text>
</comment>
<dbReference type="RefSeq" id="WP_131994284.1">
    <property type="nucleotide sequence ID" value="NZ_SMGK01000002.1"/>
</dbReference>
<evidence type="ECO:0000256" key="5">
    <source>
        <dbReference type="ARBA" id="ARBA00022989"/>
    </source>
</evidence>
<feature type="repeat" description="TPR" evidence="8">
    <location>
        <begin position="56"/>
        <end position="89"/>
    </location>
</feature>
<accession>A0A4R1L727</accession>
<dbReference type="InterPro" id="IPR013105">
    <property type="entry name" value="TPR_2"/>
</dbReference>
<dbReference type="Pfam" id="PF13432">
    <property type="entry name" value="TPR_16"/>
    <property type="match status" value="1"/>
</dbReference>
<keyword evidence="3" id="KW-0677">Repeat</keyword>
<dbReference type="SMART" id="SM00028">
    <property type="entry name" value="TPR"/>
    <property type="match status" value="8"/>
</dbReference>
<dbReference type="AlphaFoldDB" id="A0A4R1L727"/>
<evidence type="ECO:0000256" key="6">
    <source>
        <dbReference type="ARBA" id="ARBA00023136"/>
    </source>
</evidence>
<dbReference type="Pfam" id="PF07719">
    <property type="entry name" value="TPR_2"/>
    <property type="match status" value="1"/>
</dbReference>
<evidence type="ECO:0000313" key="10">
    <source>
        <dbReference type="Proteomes" id="UP000295210"/>
    </source>
</evidence>
<dbReference type="Pfam" id="PF12895">
    <property type="entry name" value="ANAPC3"/>
    <property type="match status" value="1"/>
</dbReference>
<proteinExistence type="inferred from homology"/>
<evidence type="ECO:0000256" key="4">
    <source>
        <dbReference type="ARBA" id="ARBA00022803"/>
    </source>
</evidence>
<keyword evidence="6" id="KW-0472">Membrane</keyword>
<feature type="repeat" description="TPR" evidence="8">
    <location>
        <begin position="261"/>
        <end position="294"/>
    </location>
</feature>
<dbReference type="Proteomes" id="UP000295210">
    <property type="component" value="Unassembled WGS sequence"/>
</dbReference>
<keyword evidence="2" id="KW-0812">Transmembrane</keyword>
<comment type="subcellular location">
    <subcellularLocation>
        <location evidence="1">Membrane</location>
        <topology evidence="1">Single-pass membrane protein</topology>
    </subcellularLocation>
</comment>
<dbReference type="GO" id="GO:0030150">
    <property type="term" value="P:protein import into mitochondrial matrix"/>
    <property type="evidence" value="ECO:0007669"/>
    <property type="project" value="TreeGrafter"/>
</dbReference>
<protein>
    <submittedName>
        <fullName evidence="9">TPR repeat protein</fullName>
    </submittedName>
</protein>
<dbReference type="GO" id="GO:0016020">
    <property type="term" value="C:membrane"/>
    <property type="evidence" value="ECO:0007669"/>
    <property type="project" value="UniProtKB-SubCell"/>
</dbReference>
<dbReference type="PROSITE" id="PS50005">
    <property type="entry name" value="TPR"/>
    <property type="match status" value="3"/>
</dbReference>
<sequence>MTSAVLFALFLAAPQQTPSAPAAPTLAHAETLAGKGQMDKALAELDALATGSPEPAGVERLRGFIFYRENKFAEAQAAYAKALAQDPKDVDSLQMQGVTYFRMGKPAEAIPLLEKAHASVPSANVDPNYVLGLCYMDTRRYDDARHAFAAQYGFAPDSAPAYLLAARMFLRREYLPASEESARKALALEPRLPLAHQLLGEVALAKADFPGAIAELEKEREINPLDGALYDRLGDAYIRNGQYDDARAALNRAVLLEPNSTGPYILLGKVLLKQQNATMAAMYLQRALHMDPSNYITHTLLGQAYRAAGRNAEAAQEFQTAEKIQAETSH</sequence>